<comment type="caution">
    <text evidence="4">The sequence shown here is derived from an EMBL/GenBank/DDBJ whole genome shotgun (WGS) entry which is preliminary data.</text>
</comment>
<dbReference type="Gene3D" id="2.40.170.20">
    <property type="entry name" value="TonB-dependent receptor, beta-barrel domain"/>
    <property type="match status" value="1"/>
</dbReference>
<protein>
    <submittedName>
        <fullName evidence="4">TonB-dependent receptor</fullName>
    </submittedName>
</protein>
<name>A0A9X4N2L8_9FLAO</name>
<dbReference type="Pfam" id="PF13715">
    <property type="entry name" value="CarbopepD_reg_2"/>
    <property type="match status" value="1"/>
</dbReference>
<evidence type="ECO:0000256" key="3">
    <source>
        <dbReference type="ARBA" id="ARBA00023237"/>
    </source>
</evidence>
<keyword evidence="3" id="KW-0998">Cell outer membrane</keyword>
<keyword evidence="2" id="KW-0472">Membrane</keyword>
<dbReference type="AlphaFoldDB" id="A0A9X4N2L8"/>
<evidence type="ECO:0000313" key="5">
    <source>
        <dbReference type="Proteomes" id="UP001152599"/>
    </source>
</evidence>
<proteinExistence type="predicted"/>
<dbReference type="InterPro" id="IPR008969">
    <property type="entry name" value="CarboxyPept-like_regulatory"/>
</dbReference>
<dbReference type="RefSeq" id="WP_304420220.1">
    <property type="nucleotide sequence ID" value="NZ_JANCMU010000001.1"/>
</dbReference>
<dbReference type="SUPFAM" id="SSF49464">
    <property type="entry name" value="Carboxypeptidase regulatory domain-like"/>
    <property type="match status" value="1"/>
</dbReference>
<dbReference type="EMBL" id="JANCMU010000001">
    <property type="protein sequence ID" value="MDG4945654.1"/>
    <property type="molecule type" value="Genomic_DNA"/>
</dbReference>
<comment type="subcellular location">
    <subcellularLocation>
        <location evidence="1">Cell outer membrane</location>
    </subcellularLocation>
</comment>
<dbReference type="Proteomes" id="UP001152599">
    <property type="component" value="Unassembled WGS sequence"/>
</dbReference>
<dbReference type="SUPFAM" id="SSF56935">
    <property type="entry name" value="Porins"/>
    <property type="match status" value="1"/>
</dbReference>
<evidence type="ECO:0000256" key="1">
    <source>
        <dbReference type="ARBA" id="ARBA00004442"/>
    </source>
</evidence>
<reference evidence="4" key="1">
    <citation type="submission" date="2022-07" db="EMBL/GenBank/DDBJ databases">
        <title>Description and genome-wide analysis of Profundicola chukchiensis gen. nov., sp. nov., marine bacteria isolated from bottom sediments of the Chukchi Sea.</title>
        <authorList>
            <person name="Romanenko L."/>
            <person name="Otstavnykh N."/>
            <person name="Kurilenko V."/>
            <person name="Eremeev V."/>
            <person name="Velansky P."/>
            <person name="Mikhailov V."/>
            <person name="Isaeva M."/>
        </authorList>
    </citation>
    <scope>NUCLEOTIDE SEQUENCE</scope>
    <source>
        <strain evidence="4">KMM 9713</strain>
    </source>
</reference>
<evidence type="ECO:0000313" key="4">
    <source>
        <dbReference type="EMBL" id="MDG4945654.1"/>
    </source>
</evidence>
<accession>A0A9X4N2L8</accession>
<dbReference type="InterPro" id="IPR036942">
    <property type="entry name" value="Beta-barrel_TonB_sf"/>
</dbReference>
<sequence>MIRIWLTFVVLLLTTQIFSQTKVTGTVKSSMDEKPMYNINVLLNPTNVSVTTDRLGFFQLSDVAPGDYTIEVNQMGYDSFVQKITVGEEPLELGDILLSYNPQSMNLGVISLSDEELSSDESSSQSSVGLLSASKDVFAQAAAYELGAYWFRTRGYDNKYSDVMFNGVRMNKVDNDRVDFGNWGGLNDVTRYPAEVTYGLEPSDYTFGDLGGVMYIDTRPSTMRTGTSLSYSLANRSYRQRVMATHNTGLNKNGWGFMASGSRRWANEGRIDGTFYDAWAYYLGAEKKFNDQHTLNLTVMGAPYRRSTNSPATQEIYDLMGTGYNAYWGYQNGEKRSERIKKNHEPMGQLTHHWDFSENSKLTSTISYQTGKNGGSRLDWYKGNNPSPIYYRRMPSFDDSSLAAWQNNDTSFTQINWQDIYTANLNQADGHGVYALVSDVNEDDILAFSSTLRSQLNDKTTLFAGVNYKSTNSEIYRELDDLLGAQFYWDIDDYADPGQSGNYDESNPNRKAYEGDRIQYNYETTHDVMDAWASANFKVEKFDVTLGGKLSNTSIQRNGLFDNYQYTNSYGESEKHDFLDYGAKLQLIYKINGRNFITANGAYYTNAPTVNDVFPQGRENNSSIPDLESTKVSSADINYILRGSKVKARVTGYFTKTADEVETSFGYLDFEDANLFTAEVLSGVDKQYFGTEIAVDAQLTTRIRAKAVASIGQYTYANNPDLYYFSDDYAEEGGYRYLGTSYLKDYKLAVSPQKGYSLGFEYRDPKYWWFGVTGNFLADNYVDISPSRRTDRFIRDQYGDLYPQVTEEGLRRTLQQEKFDDQFMLNANAGKTFRFGDYYMGISLTVNNVLDNKDYRTGGFEQLRVANYNNAQDENYMKTFGNKYWYDQGLSYFLNVFLRF</sequence>
<organism evidence="4 5">
    <name type="scientific">Profundicola chukchiensis</name>
    <dbReference type="NCBI Taxonomy" id="2961959"/>
    <lineage>
        <taxon>Bacteria</taxon>
        <taxon>Pseudomonadati</taxon>
        <taxon>Bacteroidota</taxon>
        <taxon>Flavobacteriia</taxon>
        <taxon>Flavobacteriales</taxon>
        <taxon>Weeksellaceae</taxon>
        <taxon>Profundicola</taxon>
    </lineage>
</organism>
<keyword evidence="5" id="KW-1185">Reference proteome</keyword>
<gene>
    <name evidence="4" type="ORF">NMK71_04440</name>
</gene>
<dbReference type="GO" id="GO:0009279">
    <property type="term" value="C:cell outer membrane"/>
    <property type="evidence" value="ECO:0007669"/>
    <property type="project" value="UniProtKB-SubCell"/>
</dbReference>
<keyword evidence="4" id="KW-0675">Receptor</keyword>
<dbReference type="Gene3D" id="2.60.40.1120">
    <property type="entry name" value="Carboxypeptidase-like, regulatory domain"/>
    <property type="match status" value="1"/>
</dbReference>
<evidence type="ECO:0000256" key="2">
    <source>
        <dbReference type="ARBA" id="ARBA00023136"/>
    </source>
</evidence>